<gene>
    <name evidence="1" type="ORF">SAMN05421752_103151</name>
</gene>
<evidence type="ECO:0000313" key="1">
    <source>
        <dbReference type="EMBL" id="SIR82285.1"/>
    </source>
</evidence>
<keyword evidence="1" id="KW-0808">Transferase</keyword>
<dbReference type="OrthoDB" id="382552at2157"/>
<sequence length="260" mass="28981">MDADRVVAAMAYGEPNTDWARQVATTLDASFVLVLDEPDRPSLPEYADRMLVSRSRLGFGGARRVSMLLASEFGSDCLVVDGDGQHPPAALERILERLAATDADVVIPQRQNQSLWLDRDGERLDRWPFERLETLCAFAAADIDAEPDSEFDAQPGAFGFRSAVGPSLVPSDDGWLADWEITVRALERGSYETIEITTTPSVQEETTFSWADQRRKLLDIDDRLRETGSNGVRAVFDRHRDEFSPDARETITDAVMSINE</sequence>
<name>A0A1N7E2T8_9EURY</name>
<dbReference type="Proteomes" id="UP000185936">
    <property type="component" value="Unassembled WGS sequence"/>
</dbReference>
<dbReference type="RefSeq" id="WP_076608273.1">
    <property type="nucleotide sequence ID" value="NZ_FTNR01000003.1"/>
</dbReference>
<organism evidence="1 2">
    <name type="scientific">Natronorubrum thiooxidans</name>
    <dbReference type="NCBI Taxonomy" id="308853"/>
    <lineage>
        <taxon>Archaea</taxon>
        <taxon>Methanobacteriati</taxon>
        <taxon>Methanobacteriota</taxon>
        <taxon>Stenosarchaea group</taxon>
        <taxon>Halobacteria</taxon>
        <taxon>Halobacteriales</taxon>
        <taxon>Natrialbaceae</taxon>
        <taxon>Natronorubrum</taxon>
    </lineage>
</organism>
<reference evidence="2" key="1">
    <citation type="submission" date="2017-01" db="EMBL/GenBank/DDBJ databases">
        <authorList>
            <person name="Varghese N."/>
            <person name="Submissions S."/>
        </authorList>
    </citation>
    <scope>NUCLEOTIDE SEQUENCE [LARGE SCALE GENOMIC DNA]</scope>
    <source>
        <strain evidence="2">type strain: HArc-</strain>
    </source>
</reference>
<evidence type="ECO:0000313" key="2">
    <source>
        <dbReference type="Proteomes" id="UP000185936"/>
    </source>
</evidence>
<dbReference type="GO" id="GO:0016740">
    <property type="term" value="F:transferase activity"/>
    <property type="evidence" value="ECO:0007669"/>
    <property type="project" value="UniProtKB-KW"/>
</dbReference>
<dbReference type="STRING" id="308853.SAMN05421752_103151"/>
<proteinExistence type="predicted"/>
<keyword evidence="2" id="KW-1185">Reference proteome</keyword>
<dbReference type="InterPro" id="IPR029044">
    <property type="entry name" value="Nucleotide-diphossugar_trans"/>
</dbReference>
<dbReference type="SUPFAM" id="SSF53448">
    <property type="entry name" value="Nucleotide-diphospho-sugar transferases"/>
    <property type="match status" value="1"/>
</dbReference>
<accession>A0A1N7E2T8</accession>
<dbReference type="Gene3D" id="3.90.550.10">
    <property type="entry name" value="Spore Coat Polysaccharide Biosynthesis Protein SpsA, Chain A"/>
    <property type="match status" value="1"/>
</dbReference>
<dbReference type="AlphaFoldDB" id="A0A1N7E2T8"/>
<dbReference type="EMBL" id="FTNR01000003">
    <property type="protein sequence ID" value="SIR82285.1"/>
    <property type="molecule type" value="Genomic_DNA"/>
</dbReference>
<protein>
    <submittedName>
        <fullName evidence="1">Glycosyl transferase family 2</fullName>
    </submittedName>
</protein>